<protein>
    <submittedName>
        <fullName evidence="3">Acyl-CoA thioester hydrolase</fullName>
    </submittedName>
</protein>
<dbReference type="InterPro" id="IPR050563">
    <property type="entry name" value="4-hydroxybenzoyl-CoA_TE"/>
</dbReference>
<dbReference type="RefSeq" id="WP_090232803.1">
    <property type="nucleotide sequence ID" value="NZ_FOJW01000001.1"/>
</dbReference>
<accession>A0A1I0VH03</accession>
<dbReference type="AlphaFoldDB" id="A0A1I0VH03"/>
<dbReference type="PIRSF" id="PIRSF003230">
    <property type="entry name" value="YbgC"/>
    <property type="match status" value="1"/>
</dbReference>
<keyword evidence="2 3" id="KW-0378">Hydrolase</keyword>
<dbReference type="GO" id="GO:0047617">
    <property type="term" value="F:fatty acyl-CoA hydrolase activity"/>
    <property type="evidence" value="ECO:0007669"/>
    <property type="project" value="TreeGrafter"/>
</dbReference>
<dbReference type="EMBL" id="FOJW01000001">
    <property type="protein sequence ID" value="SFA75498.1"/>
    <property type="molecule type" value="Genomic_DNA"/>
</dbReference>
<dbReference type="Pfam" id="PF13279">
    <property type="entry name" value="4HBT_2"/>
    <property type="match status" value="1"/>
</dbReference>
<reference evidence="3 4" key="1">
    <citation type="submission" date="2016-10" db="EMBL/GenBank/DDBJ databases">
        <authorList>
            <person name="de Groot N.N."/>
        </authorList>
    </citation>
    <scope>NUCLEOTIDE SEQUENCE [LARGE SCALE GENOMIC DNA]</scope>
    <source>
        <strain evidence="3 4">CGMCC 1.3702</strain>
    </source>
</reference>
<name>A0A1I0VH03_9BACI</name>
<evidence type="ECO:0000313" key="3">
    <source>
        <dbReference type="EMBL" id="SFA75498.1"/>
    </source>
</evidence>
<proteinExistence type="inferred from homology"/>
<sequence length="141" mass="16472">MHRTKTPIEVRYQETDQMGVVYHANYLVWFEIGRTKYIESLGFTYTDMEKNNIVSPVTDAQINFKKPVHYGEKAAVETWIEQYDGIRTVYGYHILKEGAEVAVSGTTTHVIVHKDSFRPLSLRKVYPEWHQTYLRQVNGES</sequence>
<dbReference type="InterPro" id="IPR029069">
    <property type="entry name" value="HotDog_dom_sf"/>
</dbReference>
<evidence type="ECO:0000256" key="1">
    <source>
        <dbReference type="ARBA" id="ARBA00005953"/>
    </source>
</evidence>
<dbReference type="PANTHER" id="PTHR31793">
    <property type="entry name" value="4-HYDROXYBENZOYL-COA THIOESTERASE FAMILY MEMBER"/>
    <property type="match status" value="1"/>
</dbReference>
<evidence type="ECO:0000313" key="4">
    <source>
        <dbReference type="Proteomes" id="UP000198642"/>
    </source>
</evidence>
<comment type="similarity">
    <text evidence="1">Belongs to the 4-hydroxybenzoyl-CoA thioesterase family.</text>
</comment>
<dbReference type="InterPro" id="IPR006684">
    <property type="entry name" value="YbgC/YbaW"/>
</dbReference>
<dbReference type="PANTHER" id="PTHR31793:SF27">
    <property type="entry name" value="NOVEL THIOESTERASE SUPERFAMILY DOMAIN AND SAPOSIN A-TYPE DOMAIN CONTAINING PROTEIN (0610012H03RIK)"/>
    <property type="match status" value="1"/>
</dbReference>
<dbReference type="STRING" id="237679.SAMN04488072_101407"/>
<keyword evidence="4" id="KW-1185">Reference proteome</keyword>
<gene>
    <name evidence="3" type="ORF">SAMN04488072_101407</name>
</gene>
<dbReference type="Gene3D" id="3.10.129.10">
    <property type="entry name" value="Hotdog Thioesterase"/>
    <property type="match status" value="1"/>
</dbReference>
<evidence type="ECO:0000256" key="2">
    <source>
        <dbReference type="ARBA" id="ARBA00022801"/>
    </source>
</evidence>
<dbReference type="Proteomes" id="UP000198642">
    <property type="component" value="Unassembled WGS sequence"/>
</dbReference>
<dbReference type="NCBIfam" id="TIGR00051">
    <property type="entry name" value="YbgC/FadM family acyl-CoA thioesterase"/>
    <property type="match status" value="1"/>
</dbReference>
<dbReference type="CDD" id="cd00586">
    <property type="entry name" value="4HBT"/>
    <property type="match status" value="1"/>
</dbReference>
<organism evidence="3 4">
    <name type="scientific">Lentibacillus halodurans</name>
    <dbReference type="NCBI Taxonomy" id="237679"/>
    <lineage>
        <taxon>Bacteria</taxon>
        <taxon>Bacillati</taxon>
        <taxon>Bacillota</taxon>
        <taxon>Bacilli</taxon>
        <taxon>Bacillales</taxon>
        <taxon>Bacillaceae</taxon>
        <taxon>Lentibacillus</taxon>
    </lineage>
</organism>
<dbReference type="SUPFAM" id="SSF54637">
    <property type="entry name" value="Thioesterase/thiol ester dehydrase-isomerase"/>
    <property type="match status" value="1"/>
</dbReference>
<dbReference type="OrthoDB" id="9800856at2"/>